<accession>A0ABT6DEP7</accession>
<dbReference type="PANTHER" id="PTHR21091:SF169">
    <property type="entry name" value="UROPORPHYRINOGEN DECARBOXYLASE"/>
    <property type="match status" value="1"/>
</dbReference>
<reference evidence="2" key="1">
    <citation type="submission" date="2022-08" db="EMBL/GenBank/DDBJ databases">
        <title>Novel Bdellovibrio Species Isolated from Svalbard: Designation Bdellovibrio svalbardensis.</title>
        <authorList>
            <person name="Mitchell R.J."/>
            <person name="Choi S.Y."/>
        </authorList>
    </citation>
    <scope>NUCLEOTIDE SEQUENCE</scope>
    <source>
        <strain evidence="2">PAP01</strain>
    </source>
</reference>
<dbReference type="EMBL" id="JANRMI010000001">
    <property type="protein sequence ID" value="MDG0815305.1"/>
    <property type="molecule type" value="Genomic_DNA"/>
</dbReference>
<dbReference type="InterPro" id="IPR000257">
    <property type="entry name" value="Uroporphyrinogen_deCOase"/>
</dbReference>
<dbReference type="PANTHER" id="PTHR21091">
    <property type="entry name" value="METHYLTETRAHYDROFOLATE:HOMOCYSTEINE METHYLTRANSFERASE RELATED"/>
    <property type="match status" value="1"/>
</dbReference>
<gene>
    <name evidence="2" type="ORF">NWE73_02960</name>
</gene>
<dbReference type="Proteomes" id="UP001152321">
    <property type="component" value="Unassembled WGS sequence"/>
</dbReference>
<organism evidence="2 3">
    <name type="scientific">Bdellovibrio svalbardensis</name>
    <dbReference type="NCBI Taxonomy" id="2972972"/>
    <lineage>
        <taxon>Bacteria</taxon>
        <taxon>Pseudomonadati</taxon>
        <taxon>Bdellovibrionota</taxon>
        <taxon>Bdellovibrionia</taxon>
        <taxon>Bdellovibrionales</taxon>
        <taxon>Pseudobdellovibrionaceae</taxon>
        <taxon>Bdellovibrio</taxon>
    </lineage>
</organism>
<comment type="caution">
    <text evidence="2">The sequence shown here is derived from an EMBL/GenBank/DDBJ whole genome shotgun (WGS) entry which is preliminary data.</text>
</comment>
<evidence type="ECO:0000313" key="2">
    <source>
        <dbReference type="EMBL" id="MDG0815305.1"/>
    </source>
</evidence>
<dbReference type="InterPro" id="IPR038071">
    <property type="entry name" value="UROD/MetE-like_sf"/>
</dbReference>
<dbReference type="SUPFAM" id="SSF51726">
    <property type="entry name" value="UROD/MetE-like"/>
    <property type="match status" value="1"/>
</dbReference>
<dbReference type="Pfam" id="PF01208">
    <property type="entry name" value="URO-D"/>
    <property type="match status" value="1"/>
</dbReference>
<name>A0ABT6DEP7_9BACT</name>
<evidence type="ECO:0000313" key="3">
    <source>
        <dbReference type="Proteomes" id="UP001152321"/>
    </source>
</evidence>
<dbReference type="PROSITE" id="PS00906">
    <property type="entry name" value="UROD_1"/>
    <property type="match status" value="1"/>
</dbReference>
<evidence type="ECO:0000259" key="1">
    <source>
        <dbReference type="PROSITE" id="PS00906"/>
    </source>
</evidence>
<proteinExistence type="predicted"/>
<protein>
    <submittedName>
        <fullName evidence="2">Uroporphyrinogen decarboxylase</fullName>
    </submittedName>
</protein>
<feature type="domain" description="Uroporphyrinogen decarboxylase (URO-D)" evidence="1">
    <location>
        <begin position="18"/>
        <end position="27"/>
    </location>
</feature>
<dbReference type="RefSeq" id="WP_277576781.1">
    <property type="nucleotide sequence ID" value="NZ_JANRMI010000001.1"/>
</dbReference>
<dbReference type="Gene3D" id="3.20.20.210">
    <property type="match status" value="1"/>
</dbReference>
<keyword evidence="3" id="KW-1185">Reference proteome</keyword>
<sequence>MNELFKNALNRTPQKTPPIWFMRQAGRYHQHYQALRAKHSFMELCKQPELAAQVALGPVEEFDFDVSILFSDILFPLEALGMGLDYTDHGPQLGYRLSHETIGNLGDVNKAIEFMHFQKDAVIATRQVLPSNKSLIGFVGGLWTLFVYATEGSHAGSLIQSKKNIHLFPKFLEKMYPLIKENIRLQLEGGVEVVMIFDTAAGEVSPMFFQEWIQPVLTSLAKEYPGKIGYYSKGTQAVFFNKAFTELPWAGQGFDHRCYIPECFKIQNKGFVQGNFDQGLLFMDDADFKKALNNFLAPMKDMSIEQRAGWVCGLGHGVLPKTPEKNVKLFVETVREVLS</sequence>